<dbReference type="RefSeq" id="XP_060456875.1">
    <property type="nucleotide sequence ID" value="XM_060600264.1"/>
</dbReference>
<evidence type="ECO:0000313" key="2">
    <source>
        <dbReference type="Proteomes" id="UP001233271"/>
    </source>
</evidence>
<dbReference type="AlphaFoldDB" id="A0AA48L449"/>
<evidence type="ECO:0000313" key="1">
    <source>
        <dbReference type="EMBL" id="BEI91610.1"/>
    </source>
</evidence>
<reference evidence="1" key="1">
    <citation type="journal article" date="2023" name="BMC Genomics">
        <title>Chromosome-level genome assemblies of Cutaneotrichosporon spp. (Trichosporonales, Basidiomycota) reveal imbalanced evolution between nucleotide sequences and chromosome synteny.</title>
        <authorList>
            <person name="Kobayashi Y."/>
            <person name="Kayamori A."/>
            <person name="Aoki K."/>
            <person name="Shiwa Y."/>
            <person name="Matsutani M."/>
            <person name="Fujita N."/>
            <person name="Sugita T."/>
            <person name="Iwasaki W."/>
            <person name="Tanaka N."/>
            <person name="Takashima M."/>
        </authorList>
    </citation>
    <scope>NUCLEOTIDE SEQUENCE</scope>
    <source>
        <strain evidence="1">HIS019</strain>
    </source>
</reference>
<name>A0AA48L449_9TREE</name>
<dbReference type="EMBL" id="AP028215">
    <property type="protein sequence ID" value="BEI91610.1"/>
    <property type="molecule type" value="Genomic_DNA"/>
</dbReference>
<proteinExistence type="predicted"/>
<dbReference type="KEGG" id="ccac:CcaHIS019_0404300"/>
<dbReference type="Proteomes" id="UP001233271">
    <property type="component" value="Chromosome 4"/>
</dbReference>
<accession>A0AA48L449</accession>
<protein>
    <submittedName>
        <fullName evidence="1">Uncharacterized protein</fullName>
    </submittedName>
</protein>
<gene>
    <name evidence="1" type="ORF">CcaverHIS019_0404300</name>
</gene>
<sequence length="179" mass="20752">MLDNIDHPYFLPNVDAWYNNARIAAIVWRNAELQRRVNSAVFHLLPFLRVTLNATGGQGRLPPEVMDRIADFVPNGVLSMDQVKRLREHATDREESRRVAQALKAGGTKEEWLFNGRFWWDKGYEAARAELGYDNTAWPPIENREAVLQFLAFPPVVSAWPYDRGDEVKEIMRKQERSE</sequence>
<dbReference type="GeneID" id="85495480"/>
<keyword evidence="2" id="KW-1185">Reference proteome</keyword>
<organism evidence="1 2">
    <name type="scientific">Cutaneotrichosporon cavernicola</name>
    <dbReference type="NCBI Taxonomy" id="279322"/>
    <lineage>
        <taxon>Eukaryota</taxon>
        <taxon>Fungi</taxon>
        <taxon>Dikarya</taxon>
        <taxon>Basidiomycota</taxon>
        <taxon>Agaricomycotina</taxon>
        <taxon>Tremellomycetes</taxon>
        <taxon>Trichosporonales</taxon>
        <taxon>Trichosporonaceae</taxon>
        <taxon>Cutaneotrichosporon</taxon>
    </lineage>
</organism>